<sequence length="855" mass="98258">MRVFEKLANFTFFVQLFATFFCQDLCNNQILISKQTFFSCELGQQNQIIEGQYLLKNIENQTSSFTLIGWYNFQGNMDQDYLFFQAIDKNNQHILSISLNPIQLKIKTILFGLYNPSDDLVISAGNLSSIYNNWFFLRITINLKYSSTNYYVHYLFYNKDTESSGMNLNSTPFKEFSRVSSKKYFDNQYFQIFIGQQAVYPYSAACSIVKQIILIIGQATQSIGQKISFQEKQILAEQVLYFNFGFGSSWPSYQFNQATNYFGYSKYNKQSIFNDFTLNLQCSESWQVGQFEYDASKGVMISIDFKVTGEQINSLSTIFLLEKQYTSNKQIFYEILSDSYNSTLLQLSESYLGVVNSNFVYVSLNKWHSTVRVFQGTFFAPCANCLAQTDIVNQQNCLLCQSNALTVNSIFSNYCSSLSSCPLQYKIKIQQNVCDYNDSTPCDSTQLSYKMRFKSDGDCICPLGTFQNQSTCSECPEYCVLCDQATVCTQYLINPNLRDSITGKCQLKDAFDDGISCISRFMKIPNRINTKINLPNKIIDCLNLNSLIQTQYLIKNDAFKIGTSSNSFFISLSFNIISPTKNVGESYTILFMQDQNKHIFTLIGVLLDNNSINLQLFSGNEIILQTTIGYNLDIWIGLYTDLSNFNLIIKQKSAPLSFYQVKSQGLDKLLDPELYVGGIISFYKATNYPLCGSLLQNVFILYGDYTMNLYPQTLHYLSFPEMTVILEFNFSDYNSLLFQTQLTIQNILDPTKQITFNTLNLGFNQFKGILIDNNSQSRILITLMPQFAFKFMIYPIKNDIFYQGYTFFQILDQVDAQVIALKIYQGNSLSSRAKFYSIYCRHFKFQVSCCSKLQI</sequence>
<dbReference type="KEGG" id="tet:TTHERM_00793960"/>
<dbReference type="EMBL" id="GG662609">
    <property type="protein sequence ID" value="EAS00670.2"/>
    <property type="molecule type" value="Genomic_DNA"/>
</dbReference>
<dbReference type="HOGENOM" id="CLU_449406_0_0_1"/>
<evidence type="ECO:0000313" key="2">
    <source>
        <dbReference type="EMBL" id="EAS00670.2"/>
    </source>
</evidence>
<keyword evidence="3" id="KW-1185">Reference proteome</keyword>
<dbReference type="Proteomes" id="UP000009168">
    <property type="component" value="Unassembled WGS sequence"/>
</dbReference>
<feature type="signal peptide" evidence="1">
    <location>
        <begin position="1"/>
        <end position="18"/>
    </location>
</feature>
<name>Q23W35_TETTS</name>
<reference evidence="3" key="1">
    <citation type="journal article" date="2006" name="PLoS Biol.">
        <title>Macronuclear genome sequence of the ciliate Tetrahymena thermophila, a model eukaryote.</title>
        <authorList>
            <person name="Eisen J.A."/>
            <person name="Coyne R.S."/>
            <person name="Wu M."/>
            <person name="Wu D."/>
            <person name="Thiagarajan M."/>
            <person name="Wortman J.R."/>
            <person name="Badger J.H."/>
            <person name="Ren Q."/>
            <person name="Amedeo P."/>
            <person name="Jones K.M."/>
            <person name="Tallon L.J."/>
            <person name="Delcher A.L."/>
            <person name="Salzberg S.L."/>
            <person name="Silva J.C."/>
            <person name="Haas B.J."/>
            <person name="Majoros W.H."/>
            <person name="Farzad M."/>
            <person name="Carlton J.M."/>
            <person name="Smith R.K. Jr."/>
            <person name="Garg J."/>
            <person name="Pearlman R.E."/>
            <person name="Karrer K.M."/>
            <person name="Sun L."/>
            <person name="Manning G."/>
            <person name="Elde N.C."/>
            <person name="Turkewitz A.P."/>
            <person name="Asai D.J."/>
            <person name="Wilkes D.E."/>
            <person name="Wang Y."/>
            <person name="Cai H."/>
            <person name="Collins K."/>
            <person name="Stewart B.A."/>
            <person name="Lee S.R."/>
            <person name="Wilamowska K."/>
            <person name="Weinberg Z."/>
            <person name="Ruzzo W.L."/>
            <person name="Wloga D."/>
            <person name="Gaertig J."/>
            <person name="Frankel J."/>
            <person name="Tsao C.-C."/>
            <person name="Gorovsky M.A."/>
            <person name="Keeling P.J."/>
            <person name="Waller R.F."/>
            <person name="Patron N.J."/>
            <person name="Cherry J.M."/>
            <person name="Stover N.A."/>
            <person name="Krieger C.J."/>
            <person name="del Toro C."/>
            <person name="Ryder H.F."/>
            <person name="Williamson S.C."/>
            <person name="Barbeau R.A."/>
            <person name="Hamilton E.P."/>
            <person name="Orias E."/>
        </authorList>
    </citation>
    <scope>NUCLEOTIDE SEQUENCE [LARGE SCALE GENOMIC DNA]</scope>
    <source>
        <strain evidence="3">SB210</strain>
    </source>
</reference>
<evidence type="ECO:0000256" key="1">
    <source>
        <dbReference type="SAM" id="SignalP"/>
    </source>
</evidence>
<dbReference type="RefSeq" id="XP_001020915.2">
    <property type="nucleotide sequence ID" value="XM_001020915.2"/>
</dbReference>
<dbReference type="InParanoid" id="Q23W35"/>
<proteinExistence type="predicted"/>
<feature type="chain" id="PRO_5004202413" evidence="1">
    <location>
        <begin position="19"/>
        <end position="855"/>
    </location>
</feature>
<dbReference type="SUPFAM" id="SSF57184">
    <property type="entry name" value="Growth factor receptor domain"/>
    <property type="match status" value="1"/>
</dbReference>
<accession>Q23W35</accession>
<dbReference type="AlphaFoldDB" id="Q23W35"/>
<gene>
    <name evidence="2" type="ORF">TTHERM_00793960</name>
</gene>
<evidence type="ECO:0000313" key="3">
    <source>
        <dbReference type="Proteomes" id="UP000009168"/>
    </source>
</evidence>
<protein>
    <submittedName>
        <fullName evidence="2">Bowman-birk serine protease inhibitor family protein, putative</fullName>
    </submittedName>
</protein>
<dbReference type="InterPro" id="IPR009030">
    <property type="entry name" value="Growth_fac_rcpt_cys_sf"/>
</dbReference>
<dbReference type="GeneID" id="7841001"/>
<organism evidence="2 3">
    <name type="scientific">Tetrahymena thermophila (strain SB210)</name>
    <dbReference type="NCBI Taxonomy" id="312017"/>
    <lineage>
        <taxon>Eukaryota</taxon>
        <taxon>Sar</taxon>
        <taxon>Alveolata</taxon>
        <taxon>Ciliophora</taxon>
        <taxon>Intramacronucleata</taxon>
        <taxon>Oligohymenophorea</taxon>
        <taxon>Hymenostomatida</taxon>
        <taxon>Tetrahymenina</taxon>
        <taxon>Tetrahymenidae</taxon>
        <taxon>Tetrahymena</taxon>
    </lineage>
</organism>
<keyword evidence="1" id="KW-0732">Signal</keyword>